<proteinExistence type="inferred from homology"/>
<evidence type="ECO:0000256" key="1">
    <source>
        <dbReference type="ARBA" id="ARBA00004141"/>
    </source>
</evidence>
<dbReference type="EMBL" id="GG730040">
    <property type="protein sequence ID" value="EEZ93189.1"/>
    <property type="molecule type" value="Genomic_DNA"/>
</dbReference>
<evidence type="ECO:0000256" key="5">
    <source>
        <dbReference type="ARBA" id="ARBA00022989"/>
    </source>
</evidence>
<evidence type="ECO:0000256" key="2">
    <source>
        <dbReference type="ARBA" id="ARBA00010519"/>
    </source>
</evidence>
<dbReference type="Proteomes" id="UP000009375">
    <property type="component" value="Unassembled WGS sequence"/>
</dbReference>
<accession>D2EEH1</accession>
<evidence type="ECO:0000256" key="7">
    <source>
        <dbReference type="SAM" id="Phobius"/>
    </source>
</evidence>
<dbReference type="InterPro" id="IPR001133">
    <property type="entry name" value="NADH_UbQ_OxRdtase_chain4L/K"/>
</dbReference>
<dbReference type="PANTHER" id="PTHR11434:SF16">
    <property type="entry name" value="NADH-UBIQUINONE OXIDOREDUCTASE CHAIN 4L"/>
    <property type="match status" value="1"/>
</dbReference>
<organism evidence="8 9">
    <name type="scientific">Candidatus Parvarchaeum acidiphilum ARMAN-4</name>
    <dbReference type="NCBI Taxonomy" id="662760"/>
    <lineage>
        <taxon>Archaea</taxon>
        <taxon>Candidatus Parvarchaeota</taxon>
        <taxon>Candidatus Parvarchaeum</taxon>
    </lineage>
</organism>
<feature type="transmembrane region" description="Helical" evidence="7">
    <location>
        <begin position="6"/>
        <end position="23"/>
    </location>
</feature>
<evidence type="ECO:0000256" key="3">
    <source>
        <dbReference type="ARBA" id="ARBA00022448"/>
    </source>
</evidence>
<dbReference type="GO" id="GO:0016651">
    <property type="term" value="F:oxidoreductase activity, acting on NAD(P)H"/>
    <property type="evidence" value="ECO:0007669"/>
    <property type="project" value="InterPro"/>
</dbReference>
<dbReference type="Gene3D" id="1.10.287.3510">
    <property type="match status" value="1"/>
</dbReference>
<gene>
    <name evidence="8" type="ORF">BJBARM4_0111</name>
</gene>
<keyword evidence="5 7" id="KW-1133">Transmembrane helix</keyword>
<keyword evidence="6 7" id="KW-0472">Membrane</keyword>
<name>D2EEH1_PARA4</name>
<evidence type="ECO:0000313" key="9">
    <source>
        <dbReference type="Proteomes" id="UP000009375"/>
    </source>
</evidence>
<dbReference type="PANTHER" id="PTHR11434">
    <property type="entry name" value="NADH-UBIQUINONE OXIDOREDUCTASE SUBUNIT ND4L"/>
    <property type="match status" value="1"/>
</dbReference>
<comment type="similarity">
    <text evidence="2">Belongs to the complex I subunit 4L family.</text>
</comment>
<evidence type="ECO:0000256" key="4">
    <source>
        <dbReference type="ARBA" id="ARBA00022692"/>
    </source>
</evidence>
<keyword evidence="4 7" id="KW-0812">Transmembrane</keyword>
<sequence>MIPEEYFLLLTSILFVIGIYGILSRREGISIIISSEIIVNAAIINFVSAANFYSALNGISYALITLIMIVFETVVFIALMVIFSRKTGSLSISKLGRYKG</sequence>
<evidence type="ECO:0000256" key="6">
    <source>
        <dbReference type="ARBA" id="ARBA00023136"/>
    </source>
</evidence>
<keyword evidence="3" id="KW-0813">Transport</keyword>
<dbReference type="HAMAP" id="MF_01456">
    <property type="entry name" value="NDH1_NuoK"/>
    <property type="match status" value="1"/>
</dbReference>
<dbReference type="GO" id="GO:0042773">
    <property type="term" value="P:ATP synthesis coupled electron transport"/>
    <property type="evidence" value="ECO:0007669"/>
    <property type="project" value="InterPro"/>
</dbReference>
<comment type="subcellular location">
    <subcellularLocation>
        <location evidence="1">Membrane</location>
        <topology evidence="1">Multi-pass membrane protein</topology>
    </subcellularLocation>
</comment>
<dbReference type="GO" id="GO:0030964">
    <property type="term" value="C:NADH dehydrogenase complex"/>
    <property type="evidence" value="ECO:0007669"/>
    <property type="project" value="TreeGrafter"/>
</dbReference>
<reference evidence="8 9" key="1">
    <citation type="journal article" date="2010" name="Proc. Natl. Acad. Sci. U.S.A.">
        <title>Enigmatic, ultrasmall, uncultivated Archaea.</title>
        <authorList>
            <person name="Baker B.J."/>
            <person name="Comolli L.R."/>
            <person name="Dick G.J."/>
            <person name="Hauser L.J."/>
            <person name="Hyatt D."/>
            <person name="Dill B.D."/>
            <person name="Land M.L."/>
            <person name="Verberkmoes N.C."/>
            <person name="Hettich R.L."/>
            <person name="Banfield J.F."/>
        </authorList>
    </citation>
    <scope>NUCLEOTIDE SEQUENCE [LARGE SCALE GENOMIC DNA]</scope>
</reference>
<feature type="transmembrane region" description="Helical" evidence="7">
    <location>
        <begin position="59"/>
        <end position="83"/>
    </location>
</feature>
<dbReference type="Pfam" id="PF00420">
    <property type="entry name" value="Oxidored_q2"/>
    <property type="match status" value="1"/>
</dbReference>
<keyword evidence="8" id="KW-0830">Ubiquinone</keyword>
<evidence type="ECO:0000313" key="8">
    <source>
        <dbReference type="EMBL" id="EEZ93189.1"/>
    </source>
</evidence>
<dbReference type="NCBIfam" id="NF004320">
    <property type="entry name" value="PRK05715.1-2"/>
    <property type="match status" value="1"/>
</dbReference>
<protein>
    <submittedName>
        <fullName evidence="8">NADH-ubiquinone oxidoreductase chain 4L</fullName>
    </submittedName>
</protein>
<dbReference type="AlphaFoldDB" id="D2EEH1"/>
<feature type="transmembrane region" description="Helical" evidence="7">
    <location>
        <begin position="30"/>
        <end position="53"/>
    </location>
</feature>
<dbReference type="InterPro" id="IPR039428">
    <property type="entry name" value="NUOK/Mnh_C1-like"/>
</dbReference>